<dbReference type="OrthoDB" id="3261465at2759"/>
<sequence>MCLPEHINRMVDYLRESALAHNAPLGVLTDETMSVVIKVRYYRTLDRSDVVYREVVPVDKHPVRYILGALIYTIGYFLHLYTGGRSASHVYHGSLPQTVPTIESLVDATASRRAFTDWDLYVMQRSRKEWELFVQWKSVLAERARARPITNGDTLSCADPRNFKDLHFTLRSHLPKMELPPESVTAIKRWVRPRDAHTDSLRRHASETGNKLAFVVPEVKRSGDDAYSQVFFGTLQGSTTRLCLKLYDERRFPPTEDDDDPDYIGDPSLKLLDLEYAVEVARKEEAAYDRMSDLQGSLIPHYYGIYLFQLPDGAQVWGLLMEAIEAPSLLKVDVKTWSDDVQIDYDAKVVRMRHAFRALRYAGVDHGDDHARNVLCPQIRCADVSAPEIVIIDFGRSSLWLLDGDGAPALYTGVYPYVGLGSVLKRAGIKQEILDKYWEPIQDEER</sequence>
<dbReference type="EMBL" id="KB445807">
    <property type="protein sequence ID" value="EMD33118.1"/>
    <property type="molecule type" value="Genomic_DNA"/>
</dbReference>
<organism evidence="1 2">
    <name type="scientific">Ceriporiopsis subvermispora (strain B)</name>
    <name type="common">White-rot fungus</name>
    <name type="synonym">Gelatoporia subvermispora</name>
    <dbReference type="NCBI Taxonomy" id="914234"/>
    <lineage>
        <taxon>Eukaryota</taxon>
        <taxon>Fungi</taxon>
        <taxon>Dikarya</taxon>
        <taxon>Basidiomycota</taxon>
        <taxon>Agaricomycotina</taxon>
        <taxon>Agaricomycetes</taxon>
        <taxon>Polyporales</taxon>
        <taxon>Gelatoporiaceae</taxon>
        <taxon>Gelatoporia</taxon>
    </lineage>
</organism>
<gene>
    <name evidence="1" type="ORF">CERSUDRAFT_126288</name>
</gene>
<dbReference type="SUPFAM" id="SSF56112">
    <property type="entry name" value="Protein kinase-like (PK-like)"/>
    <property type="match status" value="1"/>
</dbReference>
<evidence type="ECO:0000313" key="2">
    <source>
        <dbReference type="Proteomes" id="UP000016930"/>
    </source>
</evidence>
<dbReference type="InterPro" id="IPR011009">
    <property type="entry name" value="Kinase-like_dom_sf"/>
</dbReference>
<dbReference type="HOGENOM" id="CLU_032057_0_0_1"/>
<dbReference type="Proteomes" id="UP000016930">
    <property type="component" value="Unassembled WGS sequence"/>
</dbReference>
<dbReference type="AlphaFoldDB" id="M2Q8E1"/>
<evidence type="ECO:0008006" key="3">
    <source>
        <dbReference type="Google" id="ProtNLM"/>
    </source>
</evidence>
<name>M2Q8E1_CERS8</name>
<protein>
    <recommendedName>
        <fullName evidence="3">Protein kinase domain-containing protein</fullName>
    </recommendedName>
</protein>
<reference evidence="1 2" key="1">
    <citation type="journal article" date="2012" name="Proc. Natl. Acad. Sci. U.S.A.">
        <title>Comparative genomics of Ceriporiopsis subvermispora and Phanerochaete chrysosporium provide insight into selective ligninolysis.</title>
        <authorList>
            <person name="Fernandez-Fueyo E."/>
            <person name="Ruiz-Duenas F.J."/>
            <person name="Ferreira P."/>
            <person name="Floudas D."/>
            <person name="Hibbett D.S."/>
            <person name="Canessa P."/>
            <person name="Larrondo L.F."/>
            <person name="James T.Y."/>
            <person name="Seelenfreund D."/>
            <person name="Lobos S."/>
            <person name="Polanco R."/>
            <person name="Tello M."/>
            <person name="Honda Y."/>
            <person name="Watanabe T."/>
            <person name="Watanabe T."/>
            <person name="Ryu J.S."/>
            <person name="Kubicek C.P."/>
            <person name="Schmoll M."/>
            <person name="Gaskell J."/>
            <person name="Hammel K.E."/>
            <person name="St John F.J."/>
            <person name="Vanden Wymelenberg A."/>
            <person name="Sabat G."/>
            <person name="Splinter BonDurant S."/>
            <person name="Syed K."/>
            <person name="Yadav J.S."/>
            <person name="Doddapaneni H."/>
            <person name="Subramanian V."/>
            <person name="Lavin J.L."/>
            <person name="Oguiza J.A."/>
            <person name="Perez G."/>
            <person name="Pisabarro A.G."/>
            <person name="Ramirez L."/>
            <person name="Santoyo F."/>
            <person name="Master E."/>
            <person name="Coutinho P.M."/>
            <person name="Henrissat B."/>
            <person name="Lombard V."/>
            <person name="Magnuson J.K."/>
            <person name="Kuees U."/>
            <person name="Hori C."/>
            <person name="Igarashi K."/>
            <person name="Samejima M."/>
            <person name="Held B.W."/>
            <person name="Barry K.W."/>
            <person name="LaButti K.M."/>
            <person name="Lapidus A."/>
            <person name="Lindquist E.A."/>
            <person name="Lucas S.M."/>
            <person name="Riley R."/>
            <person name="Salamov A.A."/>
            <person name="Hoffmeister D."/>
            <person name="Schwenk D."/>
            <person name="Hadar Y."/>
            <person name="Yarden O."/>
            <person name="de Vries R.P."/>
            <person name="Wiebenga A."/>
            <person name="Stenlid J."/>
            <person name="Eastwood D."/>
            <person name="Grigoriev I.V."/>
            <person name="Berka R.M."/>
            <person name="Blanchette R.A."/>
            <person name="Kersten P."/>
            <person name="Martinez A.T."/>
            <person name="Vicuna R."/>
            <person name="Cullen D."/>
        </authorList>
    </citation>
    <scope>NUCLEOTIDE SEQUENCE [LARGE SCALE GENOMIC DNA]</scope>
    <source>
        <strain evidence="1 2">B</strain>
    </source>
</reference>
<keyword evidence="2" id="KW-1185">Reference proteome</keyword>
<evidence type="ECO:0000313" key="1">
    <source>
        <dbReference type="EMBL" id="EMD33118.1"/>
    </source>
</evidence>
<accession>M2Q8E1</accession>
<proteinExistence type="predicted"/>